<dbReference type="OrthoDB" id="1551241at2"/>
<gene>
    <name evidence="2" type="ORF">EYF70_28925</name>
    <name evidence="1" type="ORF">GCM10007387_06160</name>
</gene>
<reference evidence="2 3" key="2">
    <citation type="submission" date="2019-02" db="EMBL/GenBank/DDBJ databases">
        <title>Draft Genome Sequences of Six Type Strains of the Genus Massilia.</title>
        <authorList>
            <person name="Miess H."/>
            <person name="Frediansyhah A."/>
            <person name="Gross H."/>
        </authorList>
    </citation>
    <scope>NUCLEOTIDE SEQUENCE [LARGE SCALE GENOMIC DNA]</scope>
    <source>
        <strain evidence="2 3">DSM 17472</strain>
    </source>
</reference>
<dbReference type="EMBL" id="CP036401">
    <property type="protein sequence ID" value="QBI04391.1"/>
    <property type="molecule type" value="Genomic_DNA"/>
</dbReference>
<sequence length="138" mass="15177">MGHVYSGVDELAKGQTPNAGSGECVDLIKEYVSGLRGRTTATWRAGNWVMEAGNSIRRGTAIATFDKNGRYPQRHTGQHAALVVRVMDSGIWVVDQWRNNGGKITMRLIRVPPPRQQRNADGSFPNASNNALAFRVIE</sequence>
<organism evidence="1 4">
    <name type="scientific">Pseudoduganella albidiflava</name>
    <dbReference type="NCBI Taxonomy" id="321983"/>
    <lineage>
        <taxon>Bacteria</taxon>
        <taxon>Pseudomonadati</taxon>
        <taxon>Pseudomonadota</taxon>
        <taxon>Betaproteobacteria</taxon>
        <taxon>Burkholderiales</taxon>
        <taxon>Oxalobacteraceae</taxon>
        <taxon>Telluria group</taxon>
        <taxon>Pseudoduganella</taxon>
    </lineage>
</organism>
<dbReference type="Proteomes" id="UP000628442">
    <property type="component" value="Unassembled WGS sequence"/>
</dbReference>
<dbReference type="InterPro" id="IPR047746">
    <property type="entry name" value="Dae2/Tae2-like"/>
</dbReference>
<protein>
    <recommendedName>
        <fullName evidence="5">BPSL0067 family protein</fullName>
    </recommendedName>
</protein>
<evidence type="ECO:0008006" key="5">
    <source>
        <dbReference type="Google" id="ProtNLM"/>
    </source>
</evidence>
<dbReference type="Proteomes" id="UP000292307">
    <property type="component" value="Chromosome"/>
</dbReference>
<evidence type="ECO:0000313" key="3">
    <source>
        <dbReference type="Proteomes" id="UP000292307"/>
    </source>
</evidence>
<reference evidence="1" key="1">
    <citation type="journal article" date="2014" name="Int. J. Syst. Evol. Microbiol.">
        <title>Complete genome sequence of Corynebacterium casei LMG S-19264T (=DSM 44701T), isolated from a smear-ripened cheese.</title>
        <authorList>
            <consortium name="US DOE Joint Genome Institute (JGI-PGF)"/>
            <person name="Walter F."/>
            <person name="Albersmeier A."/>
            <person name="Kalinowski J."/>
            <person name="Ruckert C."/>
        </authorList>
    </citation>
    <scope>NUCLEOTIDE SEQUENCE</scope>
    <source>
        <strain evidence="1">KCTC 12343</strain>
    </source>
</reference>
<reference evidence="1" key="3">
    <citation type="submission" date="2022-12" db="EMBL/GenBank/DDBJ databases">
        <authorList>
            <person name="Sun Q."/>
            <person name="Kim S."/>
        </authorList>
    </citation>
    <scope>NUCLEOTIDE SEQUENCE</scope>
    <source>
        <strain evidence="1">KCTC 12343</strain>
    </source>
</reference>
<evidence type="ECO:0000313" key="1">
    <source>
        <dbReference type="EMBL" id="GGY26884.1"/>
    </source>
</evidence>
<dbReference type="EMBL" id="BMWV01000001">
    <property type="protein sequence ID" value="GGY26884.1"/>
    <property type="molecule type" value="Genomic_DNA"/>
</dbReference>
<evidence type="ECO:0000313" key="4">
    <source>
        <dbReference type="Proteomes" id="UP000628442"/>
    </source>
</evidence>
<dbReference type="RefSeq" id="WP_131148452.1">
    <property type="nucleotide sequence ID" value="NZ_BMWV01000001.1"/>
</dbReference>
<proteinExistence type="predicted"/>
<keyword evidence="3" id="KW-1185">Reference proteome</keyword>
<evidence type="ECO:0000313" key="2">
    <source>
        <dbReference type="EMBL" id="QBI04391.1"/>
    </source>
</evidence>
<name>A0A411X5V5_9BURK</name>
<dbReference type="NCBIfam" id="NF033857">
    <property type="entry name" value="BPSL0067_fam"/>
    <property type="match status" value="1"/>
</dbReference>
<dbReference type="AlphaFoldDB" id="A0A411X5V5"/>
<accession>A0A411X5V5</accession>